<evidence type="ECO:0000256" key="1">
    <source>
        <dbReference type="SAM" id="Phobius"/>
    </source>
</evidence>
<feature type="transmembrane region" description="Helical" evidence="1">
    <location>
        <begin position="280"/>
        <end position="303"/>
    </location>
</feature>
<feature type="transmembrane region" description="Helical" evidence="1">
    <location>
        <begin position="309"/>
        <end position="328"/>
    </location>
</feature>
<reference evidence="2" key="1">
    <citation type="submission" date="2021-03" db="EMBL/GenBank/DDBJ databases">
        <title>Comparative genomics and phylogenomic investigation of the class Geoglossomycetes provide insights into ecological specialization and systematics.</title>
        <authorList>
            <person name="Melie T."/>
            <person name="Pirro S."/>
            <person name="Miller A.N."/>
            <person name="Quandt A."/>
        </authorList>
    </citation>
    <scope>NUCLEOTIDE SEQUENCE</scope>
    <source>
        <strain evidence="2">GBOQ0MN5Z8</strain>
    </source>
</reference>
<keyword evidence="1" id="KW-1133">Transmembrane helix</keyword>
<organism evidence="2 3">
    <name type="scientific">Glutinoglossum americanum</name>
    <dbReference type="NCBI Taxonomy" id="1670608"/>
    <lineage>
        <taxon>Eukaryota</taxon>
        <taxon>Fungi</taxon>
        <taxon>Dikarya</taxon>
        <taxon>Ascomycota</taxon>
        <taxon>Pezizomycotina</taxon>
        <taxon>Geoglossomycetes</taxon>
        <taxon>Geoglossales</taxon>
        <taxon>Geoglossaceae</taxon>
        <taxon>Glutinoglossum</taxon>
    </lineage>
</organism>
<evidence type="ECO:0000313" key="3">
    <source>
        <dbReference type="Proteomes" id="UP000698800"/>
    </source>
</evidence>
<accession>A0A9P8IBQ4</accession>
<feature type="transmembrane region" description="Helical" evidence="1">
    <location>
        <begin position="169"/>
        <end position="189"/>
    </location>
</feature>
<dbReference type="OrthoDB" id="3032844at2759"/>
<dbReference type="AlphaFoldDB" id="A0A9P8IBQ4"/>
<keyword evidence="1" id="KW-0812">Transmembrane</keyword>
<name>A0A9P8IBQ4_9PEZI</name>
<feature type="transmembrane region" description="Helical" evidence="1">
    <location>
        <begin position="195"/>
        <end position="214"/>
    </location>
</feature>
<keyword evidence="1" id="KW-0472">Membrane</keyword>
<dbReference type="Proteomes" id="UP000698800">
    <property type="component" value="Unassembled WGS sequence"/>
</dbReference>
<sequence>MAPSGSVAQAIASGTQDIAALAGLFCTSSVECNALATHLGYGNLAVSTLSLLGVLGMVKSALKISLGRERCRATGFSLDSIRGLFGYTALEAAANKKIVDCDIVTVKFGAREILIEKGKQYLSPESTPLVTVGSLWGAGPGGEGGRRLTGFTLMSLGNLESETAWSQNIWLHFFGSVCAGVTAWLLLVIDAPWNWVRIYATLGMHVSLVILFAIPLHFSWQTRRPGGQLTAAKWKALMGEEITGEKAVKRLNLLQCRVGNGDVLHAQGDTTFLQKWPLRVLTLLTSVVLVTAYICQYAVVTLASNKASAIWISCQAVAALVRVCYWIFSPKFGDTQPEKSPFAIVLNNASRTLTLAEVVCACGPGKTAIPRWVWEYLRAKDLDEVIREAGNRSAEDIVPVDAEWMVFTGHDFNRITRARIPGALSGHTHHELYLGFWRAAKAADKGIVHPFFLVGTQFLWDGESTNCLMEAKSIRVYREAEWRIEKSCTVFALNQENGERLHLRSFDSLKACEPNCDWKGETTDRIKEATLEFLFDRSRMCDELVELANNKGFEQAKERAVIISAGAATADQ</sequence>
<protein>
    <submittedName>
        <fullName evidence="2">Uncharacterized protein</fullName>
    </submittedName>
</protein>
<dbReference type="EMBL" id="JAGHQL010000052">
    <property type="protein sequence ID" value="KAH0542517.1"/>
    <property type="molecule type" value="Genomic_DNA"/>
</dbReference>
<feature type="transmembrane region" description="Helical" evidence="1">
    <location>
        <begin position="44"/>
        <end position="62"/>
    </location>
</feature>
<gene>
    <name evidence="2" type="ORF">FGG08_003113</name>
</gene>
<proteinExistence type="predicted"/>
<keyword evidence="3" id="KW-1185">Reference proteome</keyword>
<comment type="caution">
    <text evidence="2">The sequence shown here is derived from an EMBL/GenBank/DDBJ whole genome shotgun (WGS) entry which is preliminary data.</text>
</comment>
<evidence type="ECO:0000313" key="2">
    <source>
        <dbReference type="EMBL" id="KAH0542517.1"/>
    </source>
</evidence>